<dbReference type="InterPro" id="IPR012337">
    <property type="entry name" value="RNaseH-like_sf"/>
</dbReference>
<gene>
    <name evidence="12" type="ORF">GcM1_227036</name>
</gene>
<evidence type="ECO:0000256" key="1">
    <source>
        <dbReference type="ARBA" id="ARBA00004123"/>
    </source>
</evidence>
<comment type="caution">
    <text evidence="12">The sequence shown here is derived from an EMBL/GenBank/DDBJ whole genome shotgun (WGS) entry which is preliminary data.</text>
</comment>
<reference evidence="12 13" key="1">
    <citation type="journal article" date="2018" name="BMC Genomics">
        <title>Comparative genome analyses reveal sequence features reflecting distinct modes of host-adaptation between dicot and monocot powdery mildew.</title>
        <authorList>
            <person name="Wu Y."/>
            <person name="Ma X."/>
            <person name="Pan Z."/>
            <person name="Kale S.D."/>
            <person name="Song Y."/>
            <person name="King H."/>
            <person name="Zhang Q."/>
            <person name="Presley C."/>
            <person name="Deng X."/>
            <person name="Wei C.I."/>
            <person name="Xiao S."/>
        </authorList>
    </citation>
    <scope>NUCLEOTIDE SEQUENCE [LARGE SCALE GENOMIC DNA]</scope>
    <source>
        <strain evidence="12">UMSG1</strain>
    </source>
</reference>
<accession>A0A420IPI2</accession>
<dbReference type="Pfam" id="PF00929">
    <property type="entry name" value="RNase_T"/>
    <property type="match status" value="1"/>
</dbReference>
<feature type="domain" description="Exonuclease" evidence="11">
    <location>
        <begin position="136"/>
        <end position="296"/>
    </location>
</feature>
<dbReference type="GO" id="GO:0003676">
    <property type="term" value="F:nucleic acid binding"/>
    <property type="evidence" value="ECO:0007669"/>
    <property type="project" value="InterPro"/>
</dbReference>
<dbReference type="Proteomes" id="UP000285326">
    <property type="component" value="Unassembled WGS sequence"/>
</dbReference>
<dbReference type="AlphaFoldDB" id="A0A420IPI2"/>
<dbReference type="PANTHER" id="PTHR12801:SF45">
    <property type="entry name" value="RNA EXONUCLEASE 4"/>
    <property type="match status" value="1"/>
</dbReference>
<dbReference type="GO" id="GO:0006364">
    <property type="term" value="P:rRNA processing"/>
    <property type="evidence" value="ECO:0007669"/>
    <property type="project" value="UniProtKB-KW"/>
</dbReference>
<comment type="function">
    <text evidence="9">Exoribonuclease involved in ribosome biosynthesis. Involved in the processing of ITS1, the internal transcribed spacer localized between the 18S and 5.8S rRNAs.</text>
</comment>
<evidence type="ECO:0000256" key="4">
    <source>
        <dbReference type="ARBA" id="ARBA00022552"/>
    </source>
</evidence>
<dbReference type="PANTHER" id="PTHR12801">
    <property type="entry name" value="RNA EXONUCLEASE REXO1 / RECO3 FAMILY MEMBER-RELATED"/>
    <property type="match status" value="1"/>
</dbReference>
<comment type="similarity">
    <text evidence="2">Belongs to the REXO4 family.</text>
</comment>
<evidence type="ECO:0000256" key="9">
    <source>
        <dbReference type="ARBA" id="ARBA00025599"/>
    </source>
</evidence>
<evidence type="ECO:0000256" key="3">
    <source>
        <dbReference type="ARBA" id="ARBA00016937"/>
    </source>
</evidence>
<comment type="subcellular location">
    <subcellularLocation>
        <location evidence="1">Nucleus</location>
    </subcellularLocation>
</comment>
<protein>
    <recommendedName>
        <fullName evidence="3">RNA exonuclease 4</fullName>
    </recommendedName>
</protein>
<sequence>MVTELSSNWKKLQSILKNETPITDSKKKTDISTDRLNNSLAKRRRLNTNVQRSTISKKPTSATKMNSKLDDELDETELIKSYSNPLSVASLNSWAKANDISSSDLVEAYGDILEKKNVTHPDVINEGLREKVEIGKYVGVDCEMVGVGKRDMSVLARISIVNFHGVQVYDSYVKPREFVTNWRSDVSGITPKKMMHAREFTEVQANVAAIIKNRIVVGHALWNDFRVLELTHPKKDTRDTSLFAGFRQISHSNSPSLKVLAKKVLGVDIQSGQHSSIEDARATMFIFRRYKAAFDAEHIQRYPNKSSASNSSRTKKKKRK</sequence>
<dbReference type="FunFam" id="3.30.420.10:FF:000007">
    <property type="entry name" value="Interferon-stimulated exonuclease gene 20"/>
    <property type="match status" value="1"/>
</dbReference>
<keyword evidence="5" id="KW-0540">Nuclease</keyword>
<evidence type="ECO:0000256" key="6">
    <source>
        <dbReference type="ARBA" id="ARBA00022801"/>
    </source>
</evidence>
<evidence type="ECO:0000259" key="11">
    <source>
        <dbReference type="SMART" id="SM00479"/>
    </source>
</evidence>
<dbReference type="SMART" id="SM00479">
    <property type="entry name" value="EXOIII"/>
    <property type="match status" value="1"/>
</dbReference>
<dbReference type="InterPro" id="IPR047021">
    <property type="entry name" value="REXO1/3/4-like"/>
</dbReference>
<keyword evidence="4" id="KW-0698">rRNA processing</keyword>
<proteinExistence type="inferred from homology"/>
<feature type="region of interest" description="Disordered" evidence="10">
    <location>
        <begin position="301"/>
        <end position="320"/>
    </location>
</feature>
<dbReference type="CDD" id="cd06144">
    <property type="entry name" value="REX4_like"/>
    <property type="match status" value="1"/>
</dbReference>
<evidence type="ECO:0000256" key="5">
    <source>
        <dbReference type="ARBA" id="ARBA00022722"/>
    </source>
</evidence>
<keyword evidence="8" id="KW-0539">Nucleus</keyword>
<organism evidence="12 13">
    <name type="scientific">Golovinomyces cichoracearum</name>
    <dbReference type="NCBI Taxonomy" id="62708"/>
    <lineage>
        <taxon>Eukaryota</taxon>
        <taxon>Fungi</taxon>
        <taxon>Dikarya</taxon>
        <taxon>Ascomycota</taxon>
        <taxon>Pezizomycotina</taxon>
        <taxon>Leotiomycetes</taxon>
        <taxon>Erysiphales</taxon>
        <taxon>Erysiphaceae</taxon>
        <taxon>Golovinomyces</taxon>
    </lineage>
</organism>
<evidence type="ECO:0000256" key="10">
    <source>
        <dbReference type="SAM" id="MobiDB-lite"/>
    </source>
</evidence>
<dbReference type="EMBL" id="MCBS01022749">
    <property type="protein sequence ID" value="RKF76402.1"/>
    <property type="molecule type" value="Genomic_DNA"/>
</dbReference>
<name>A0A420IPI2_9PEZI</name>
<dbReference type="Gene3D" id="3.30.420.10">
    <property type="entry name" value="Ribonuclease H-like superfamily/Ribonuclease H"/>
    <property type="match status" value="1"/>
</dbReference>
<dbReference type="SUPFAM" id="SSF53098">
    <property type="entry name" value="Ribonuclease H-like"/>
    <property type="match status" value="1"/>
</dbReference>
<dbReference type="GO" id="GO:0008408">
    <property type="term" value="F:3'-5' exonuclease activity"/>
    <property type="evidence" value="ECO:0007669"/>
    <property type="project" value="InterPro"/>
</dbReference>
<keyword evidence="6" id="KW-0378">Hydrolase</keyword>
<evidence type="ECO:0000256" key="7">
    <source>
        <dbReference type="ARBA" id="ARBA00022839"/>
    </source>
</evidence>
<dbReference type="InterPro" id="IPR037431">
    <property type="entry name" value="REX4_DEDDh_dom"/>
</dbReference>
<evidence type="ECO:0000256" key="8">
    <source>
        <dbReference type="ARBA" id="ARBA00023242"/>
    </source>
</evidence>
<dbReference type="InterPro" id="IPR036397">
    <property type="entry name" value="RNaseH_sf"/>
</dbReference>
<dbReference type="InterPro" id="IPR013520">
    <property type="entry name" value="Ribonucl_H"/>
</dbReference>
<keyword evidence="7 12" id="KW-0269">Exonuclease</keyword>
<evidence type="ECO:0000313" key="13">
    <source>
        <dbReference type="Proteomes" id="UP000285326"/>
    </source>
</evidence>
<dbReference type="GO" id="GO:0005634">
    <property type="term" value="C:nucleus"/>
    <property type="evidence" value="ECO:0007669"/>
    <property type="project" value="UniProtKB-SubCell"/>
</dbReference>
<dbReference type="GO" id="GO:0000027">
    <property type="term" value="P:ribosomal large subunit assembly"/>
    <property type="evidence" value="ECO:0007669"/>
    <property type="project" value="TreeGrafter"/>
</dbReference>
<evidence type="ECO:0000313" key="12">
    <source>
        <dbReference type="EMBL" id="RKF76402.1"/>
    </source>
</evidence>
<evidence type="ECO:0000256" key="2">
    <source>
        <dbReference type="ARBA" id="ARBA00010489"/>
    </source>
</evidence>